<name>A0A2P6NRB4_9EUKA</name>
<dbReference type="SUPFAM" id="SSF48371">
    <property type="entry name" value="ARM repeat"/>
    <property type="match status" value="1"/>
</dbReference>
<organism evidence="2 3">
    <name type="scientific">Planoprotostelium fungivorum</name>
    <dbReference type="NCBI Taxonomy" id="1890364"/>
    <lineage>
        <taxon>Eukaryota</taxon>
        <taxon>Amoebozoa</taxon>
        <taxon>Evosea</taxon>
        <taxon>Variosea</taxon>
        <taxon>Cavosteliida</taxon>
        <taxon>Cavosteliaceae</taxon>
        <taxon>Planoprotostelium</taxon>
    </lineage>
</organism>
<dbReference type="Proteomes" id="UP000241769">
    <property type="component" value="Unassembled WGS sequence"/>
</dbReference>
<feature type="domain" description="BROMI middle region" evidence="1">
    <location>
        <begin position="168"/>
        <end position="367"/>
    </location>
</feature>
<reference evidence="2 3" key="1">
    <citation type="journal article" date="2018" name="Genome Biol. Evol.">
        <title>Multiple Roots of Fruiting Body Formation in Amoebozoa.</title>
        <authorList>
            <person name="Hillmann F."/>
            <person name="Forbes G."/>
            <person name="Novohradska S."/>
            <person name="Ferling I."/>
            <person name="Riege K."/>
            <person name="Groth M."/>
            <person name="Westermann M."/>
            <person name="Marz M."/>
            <person name="Spaller T."/>
            <person name="Winckler T."/>
            <person name="Schaap P."/>
            <person name="Glockner G."/>
        </authorList>
    </citation>
    <scope>NUCLEOTIDE SEQUENCE [LARGE SCALE GENOMIC DNA]</scope>
    <source>
        <strain evidence="2 3">Jena</strain>
    </source>
</reference>
<dbReference type="InterPro" id="IPR016024">
    <property type="entry name" value="ARM-type_fold"/>
</dbReference>
<gene>
    <name evidence="2" type="ORF">PROFUN_05281</name>
</gene>
<accession>A0A2P6NRB4</accession>
<evidence type="ECO:0000259" key="1">
    <source>
        <dbReference type="Pfam" id="PF14961"/>
    </source>
</evidence>
<evidence type="ECO:0000313" key="3">
    <source>
        <dbReference type="Proteomes" id="UP000241769"/>
    </source>
</evidence>
<dbReference type="EMBL" id="MDYQ01000030">
    <property type="protein sequence ID" value="PRP86499.1"/>
    <property type="molecule type" value="Genomic_DNA"/>
</dbReference>
<dbReference type="InParanoid" id="A0A2P6NRB4"/>
<protein>
    <recommendedName>
        <fullName evidence="1">BROMI middle region domain-containing protein</fullName>
    </recommendedName>
</protein>
<dbReference type="Pfam" id="PF14961">
    <property type="entry name" value="BROMI"/>
    <property type="match status" value="1"/>
</dbReference>
<sequence length="1039" mass="119241">MEHLSEQLGSLISSLSSLEAEQPDMERFIEQLMSLESTDAAFHFNSFGLTLRPQSHLPTDPNDLSSMTSEWDSIYQNELEECLRECGGTVERVSILVQQSPVNIYSTPPAGGNHVNILELVNDTDTTRSWDSVSIDSESCMDSDEQLHQLSKQLTSIKIMNNTSTVNSKIRQAAVENLIDFSSEEIVCSDHWSSILNGLKSALSDRKDEIVVKVLEILQRLALEAIAVRGEIILILIEHVTVHFQQHWYPLHQLDSEPSAIRLIYKKVQMLHHLITSSLEEWLDFPSDISESINQTLLTCAGVVHRSHNIPKGSSNKEGVRGRIQLLPNTMMKEKSGVGITCLHLLSLLDPQAQWFTRWSFFPQNRTFMNNVQSIITNHTSKKVDDSSMSDPTSWKSKMDRTQQNQLIHIMGCVLSCSEGREAIRSAHQARYEPEPSMRSESDAIRDAFDWLTSHLVDYPAATLCALNFILMFKIDNSSLFSQKEVDRLFQWAADRKCQHFESFIDVIHQLSLSYAGYQLITSISDRNWGFIIDRSLRENLAEMKLTSTIGQCVRHLESNGKAKEMKSIIDRLLRSNRDDIRSEMYDIIVRNPHSLHLSFAGSTDEHIVQRCVERFVRHLAWPVDVSVASYLSTLLVTPSHVKHLSSGIWPISEGKKMEMIEYLNSIVFSSEFTDLQEDHNCRYDAYWVHVHLYSLLPFDVMFRDEEMVPGIQKLILWVTGANINGEFDQKTTEALQQIAQRILKVWMGDINTKIAVESRYDMKDASSSDGVSSPRIRARTKSFNALRDDQALNYERIKSEHHLSVFSSQSREEFLTDYVLPNIAETPPHHILDHIIRCIRDQRDTSDEKLITPPSTPSFHVYEETAVKMMDLNVTTELHRQFVKRRQLRGVAPWQSLHLLRCVSGESISYLFDLMEREDKVMDDDETVRVCDGVWSAVKAENLELLNAMEAGGCSIHWIVQRWLHQWFVVYLREEDILWITILFILGGTKWLIRCCTILFLHCEKTITSKDLLLYLADSSRLFKDFRLSSNLQCLRGL</sequence>
<dbReference type="InterPro" id="IPR032735">
    <property type="entry name" value="BROMI_M"/>
</dbReference>
<comment type="caution">
    <text evidence="2">The sequence shown here is derived from an EMBL/GenBank/DDBJ whole genome shotgun (WGS) entry which is preliminary data.</text>
</comment>
<proteinExistence type="predicted"/>
<dbReference type="AlphaFoldDB" id="A0A2P6NRB4"/>
<keyword evidence="3" id="KW-1185">Reference proteome</keyword>
<dbReference type="OrthoDB" id="1668230at2759"/>
<evidence type="ECO:0000313" key="2">
    <source>
        <dbReference type="EMBL" id="PRP86499.1"/>
    </source>
</evidence>